<accession>A0ABQ1Z2M2</accession>
<dbReference type="Gene3D" id="3.40.50.720">
    <property type="entry name" value="NAD(P)-binding Rossmann-like Domain"/>
    <property type="match status" value="2"/>
</dbReference>
<evidence type="ECO:0000256" key="1">
    <source>
        <dbReference type="ARBA" id="ARBA00005854"/>
    </source>
</evidence>
<dbReference type="Proteomes" id="UP000600214">
    <property type="component" value="Unassembled WGS sequence"/>
</dbReference>
<dbReference type="InterPro" id="IPR006140">
    <property type="entry name" value="D-isomer_DH_NAD-bd"/>
</dbReference>
<organism evidence="5 6">
    <name type="scientific">Dyadobacter endophyticus</name>
    <dbReference type="NCBI Taxonomy" id="1749036"/>
    <lineage>
        <taxon>Bacteria</taxon>
        <taxon>Pseudomonadati</taxon>
        <taxon>Bacteroidota</taxon>
        <taxon>Cytophagia</taxon>
        <taxon>Cytophagales</taxon>
        <taxon>Spirosomataceae</taxon>
        <taxon>Dyadobacter</taxon>
    </lineage>
</organism>
<evidence type="ECO:0000313" key="6">
    <source>
        <dbReference type="Proteomes" id="UP000600214"/>
    </source>
</evidence>
<proteinExistence type="inferred from homology"/>
<dbReference type="PANTHER" id="PTHR42789">
    <property type="entry name" value="D-ISOMER SPECIFIC 2-HYDROXYACID DEHYDROGENASE FAMILY PROTEIN (AFU_ORTHOLOGUE AFUA_6G10090)"/>
    <property type="match status" value="1"/>
</dbReference>
<dbReference type="CDD" id="cd12171">
    <property type="entry name" value="2-Hacid_dh_10"/>
    <property type="match status" value="1"/>
</dbReference>
<dbReference type="InterPro" id="IPR029753">
    <property type="entry name" value="D-isomer_DH_CS"/>
</dbReference>
<protein>
    <submittedName>
        <fullName evidence="5">2-hydroxyacid dehydrogenase YoaD</fullName>
    </submittedName>
</protein>
<comment type="similarity">
    <text evidence="1">Belongs to the D-isomer specific 2-hydroxyacid dehydrogenase family.</text>
</comment>
<evidence type="ECO:0000259" key="4">
    <source>
        <dbReference type="Pfam" id="PF02826"/>
    </source>
</evidence>
<comment type="caution">
    <text evidence="5">The sequence shown here is derived from an EMBL/GenBank/DDBJ whole genome shotgun (WGS) entry which is preliminary data.</text>
</comment>
<evidence type="ECO:0000256" key="2">
    <source>
        <dbReference type="ARBA" id="ARBA00023002"/>
    </source>
</evidence>
<reference evidence="6" key="1">
    <citation type="journal article" date="2019" name="Int. J. Syst. Evol. Microbiol.">
        <title>The Global Catalogue of Microorganisms (GCM) 10K type strain sequencing project: providing services to taxonomists for standard genome sequencing and annotation.</title>
        <authorList>
            <consortium name="The Broad Institute Genomics Platform"/>
            <consortium name="The Broad Institute Genome Sequencing Center for Infectious Disease"/>
            <person name="Wu L."/>
            <person name="Ma J."/>
        </authorList>
    </citation>
    <scope>NUCLEOTIDE SEQUENCE [LARGE SCALE GENOMIC DNA]</scope>
    <source>
        <strain evidence="6">CGMCC 1.15288</strain>
    </source>
</reference>
<gene>
    <name evidence="5" type="primary">yoaD</name>
    <name evidence="5" type="ORF">GCM10007423_47940</name>
</gene>
<sequence length="340" mass="37768">MTADTIMKILITAPYHDKAQQALKEQFEEIIYQPWKLQERAYNEGELIALLTETGADALITEHDHVTSAVIEAFPGLQFIGVCRGTPSNVAVATATAKGIPVFNTPARNAQAVAEMFIANLINLLRNTLEGIAWLEGEQWEAGAHTSYLQFKGNEIAGKTIGMVGFGAVGQTIANLVKHFPAEILYYDPFYTSEDPDFKKVSLEDVFRLSDVVSIHLPVNKETEGMVGKELIGLMKKDAVFVNTARAVVVKREALLSAIENNKIRGAILDVFDHEPPDELDYRLIHHKNVLATPHIAGATFEVEDHHADIMNKALRDFYLTGNRAIRQLVNREVLSVRTH</sequence>
<dbReference type="PROSITE" id="PS00670">
    <property type="entry name" value="D_2_HYDROXYACID_DH_2"/>
    <property type="match status" value="1"/>
</dbReference>
<keyword evidence="2" id="KW-0560">Oxidoreductase</keyword>
<feature type="domain" description="D-isomer specific 2-hydroxyacid dehydrogenase NAD-binding" evidence="4">
    <location>
        <begin position="119"/>
        <end position="297"/>
    </location>
</feature>
<dbReference type="SUPFAM" id="SSF52283">
    <property type="entry name" value="Formate/glycerate dehydrogenase catalytic domain-like"/>
    <property type="match status" value="1"/>
</dbReference>
<dbReference type="SUPFAM" id="SSF51735">
    <property type="entry name" value="NAD(P)-binding Rossmann-fold domains"/>
    <property type="match status" value="1"/>
</dbReference>
<dbReference type="InterPro" id="IPR050857">
    <property type="entry name" value="D-2-hydroxyacid_DH"/>
</dbReference>
<dbReference type="InterPro" id="IPR036291">
    <property type="entry name" value="NAD(P)-bd_dom_sf"/>
</dbReference>
<keyword evidence="6" id="KW-1185">Reference proteome</keyword>
<dbReference type="PANTHER" id="PTHR42789:SF1">
    <property type="entry name" value="D-ISOMER SPECIFIC 2-HYDROXYACID DEHYDROGENASE FAMILY PROTEIN (AFU_ORTHOLOGUE AFUA_6G10090)"/>
    <property type="match status" value="1"/>
</dbReference>
<name>A0ABQ1Z2M2_9BACT</name>
<evidence type="ECO:0000313" key="5">
    <source>
        <dbReference type="EMBL" id="GGH47447.1"/>
    </source>
</evidence>
<dbReference type="Pfam" id="PF02826">
    <property type="entry name" value="2-Hacid_dh_C"/>
    <property type="match status" value="1"/>
</dbReference>
<evidence type="ECO:0000256" key="3">
    <source>
        <dbReference type="ARBA" id="ARBA00023027"/>
    </source>
</evidence>
<dbReference type="EMBL" id="BMIA01000003">
    <property type="protein sequence ID" value="GGH47447.1"/>
    <property type="molecule type" value="Genomic_DNA"/>
</dbReference>
<keyword evidence="3" id="KW-0520">NAD</keyword>